<feature type="transmembrane region" description="Helical" evidence="8">
    <location>
        <begin position="165"/>
        <end position="184"/>
    </location>
</feature>
<protein>
    <submittedName>
        <fullName evidence="10">Drug metabolite transporter superfamily</fullName>
    </submittedName>
</protein>
<comment type="subcellular location">
    <subcellularLocation>
        <location evidence="1">Membrane</location>
        <topology evidence="1">Multi-pass membrane protein</topology>
    </subcellularLocation>
</comment>
<evidence type="ECO:0000256" key="5">
    <source>
        <dbReference type="ARBA" id="ARBA00022989"/>
    </source>
</evidence>
<dbReference type="Pfam" id="PF08449">
    <property type="entry name" value="UAA"/>
    <property type="match status" value="1"/>
</dbReference>
<keyword evidence="4 8" id="KW-0812">Transmembrane</keyword>
<feature type="transmembrane region" description="Helical" evidence="8">
    <location>
        <begin position="322"/>
        <end position="341"/>
    </location>
</feature>
<dbReference type="GO" id="GO:0046964">
    <property type="term" value="F:3'-phosphoadenosine 5'-phosphosulfate transmembrane transporter activity"/>
    <property type="evidence" value="ECO:0007669"/>
    <property type="project" value="TreeGrafter"/>
</dbReference>
<evidence type="ECO:0000256" key="3">
    <source>
        <dbReference type="ARBA" id="ARBA00022448"/>
    </source>
</evidence>
<feature type="transmembrane region" description="Helical" evidence="8">
    <location>
        <begin position="45"/>
        <end position="64"/>
    </location>
</feature>
<evidence type="ECO:0000256" key="1">
    <source>
        <dbReference type="ARBA" id="ARBA00004141"/>
    </source>
</evidence>
<evidence type="ECO:0000256" key="7">
    <source>
        <dbReference type="SAM" id="MobiDB-lite"/>
    </source>
</evidence>
<organism evidence="10">
    <name type="scientific">Tetraselmis sp. GSL018</name>
    <dbReference type="NCBI Taxonomy" id="582737"/>
    <lineage>
        <taxon>Eukaryota</taxon>
        <taxon>Viridiplantae</taxon>
        <taxon>Chlorophyta</taxon>
        <taxon>core chlorophytes</taxon>
        <taxon>Chlorodendrophyceae</taxon>
        <taxon>Chlorodendrales</taxon>
        <taxon>Chlorodendraceae</taxon>
        <taxon>Tetraselmis</taxon>
    </lineage>
</organism>
<feature type="transmembrane region" description="Helical" evidence="8">
    <location>
        <begin position="271"/>
        <end position="292"/>
    </location>
</feature>
<keyword evidence="5 8" id="KW-1133">Transmembrane helix</keyword>
<dbReference type="GO" id="GO:0000139">
    <property type="term" value="C:Golgi membrane"/>
    <property type="evidence" value="ECO:0007669"/>
    <property type="project" value="TreeGrafter"/>
</dbReference>
<dbReference type="GO" id="GO:0005789">
    <property type="term" value="C:endoplasmic reticulum membrane"/>
    <property type="evidence" value="ECO:0007669"/>
    <property type="project" value="TreeGrafter"/>
</dbReference>
<proteinExistence type="inferred from homology"/>
<evidence type="ECO:0000256" key="8">
    <source>
        <dbReference type="SAM" id="Phobius"/>
    </source>
</evidence>
<evidence type="ECO:0000256" key="6">
    <source>
        <dbReference type="ARBA" id="ARBA00023136"/>
    </source>
</evidence>
<keyword evidence="3" id="KW-0813">Transport</keyword>
<dbReference type="EMBL" id="GBEZ01026497">
    <property type="protein sequence ID" value="JAC60721.1"/>
    <property type="molecule type" value="Transcribed_RNA"/>
</dbReference>
<comment type="similarity">
    <text evidence="2">Belongs to the nucleotide-sugar transporter family. UDP-galactose:UMP antiporter (TC 2.A.7.11) subfamily.</text>
</comment>
<dbReference type="EMBL" id="GBEZ01005440">
    <property type="protein sequence ID" value="JAC79869.1"/>
    <property type="molecule type" value="Transcribed_RNA"/>
</dbReference>
<dbReference type="AlphaFoldDB" id="A0A061S9Z2"/>
<evidence type="ECO:0000313" key="10">
    <source>
        <dbReference type="EMBL" id="JAC79869.1"/>
    </source>
</evidence>
<dbReference type="PANTHER" id="PTHR10778:SF8">
    <property type="entry name" value="ADENOSINE 3'-PHOSPHO 5'-PHOSPHOSULFATE TRANSPORTER 2"/>
    <property type="match status" value="1"/>
</dbReference>
<sequence>MEFSPVRIEPVMPSSSATTSPLFRETEVEVPVVLGLWTLNYGRRVQLIILSFGTIVSAIGFSSLQESVFRIPGFRFGGWMTFWMYVTYLCCSAFERLLTGDLMRHGRLRHYALASFLAMSGMYLTNCSVAYISYVTRMVFKSSKILPVMLLGTLLLRKRYAWQEYAAALLMAIGLSVFASGDLVDSSVAGGGRSSVHGIALITTAILAESGTANVEEKFFFRCEPSASQAEVMFYMSLMSTGSSLALLLLSGELVPAAEHSVRRPEVVPRIVASSTCGYISVSIVLTLIKYFDATQSEIVKSMRKILQVAVSFLVFWRPINARYALGGAAVAAALFWVHSADRSRHRGLMSPQRAPRDPSLRAEVPLE</sequence>
<name>A0A061S9Z2_9CHLO</name>
<reference evidence="10" key="1">
    <citation type="submission" date="2014-05" db="EMBL/GenBank/DDBJ databases">
        <title>The transcriptome of the halophilic microalga Tetraselmis sp. GSL018 isolated from the Great Salt Lake, Utah.</title>
        <authorList>
            <person name="Jinkerson R.E."/>
            <person name="D'Adamo S."/>
            <person name="Posewitz M.C."/>
        </authorList>
    </citation>
    <scope>NUCLEOTIDE SEQUENCE</scope>
    <source>
        <strain evidence="10">GSL018</strain>
    </source>
</reference>
<dbReference type="PANTHER" id="PTHR10778">
    <property type="entry name" value="SOLUTE CARRIER FAMILY 35 MEMBER B"/>
    <property type="match status" value="1"/>
</dbReference>
<dbReference type="InterPro" id="IPR013657">
    <property type="entry name" value="SCL35B1-4/HUT1"/>
</dbReference>
<accession>A0A061S9Z2</accession>
<gene>
    <name evidence="10" type="ORF">TSPGSL018_11650</name>
    <name evidence="9" type="ORF">TSPGSL018_28188</name>
</gene>
<feature type="region of interest" description="Disordered" evidence="7">
    <location>
        <begin position="348"/>
        <end position="368"/>
    </location>
</feature>
<feature type="transmembrane region" description="Helical" evidence="8">
    <location>
        <begin position="232"/>
        <end position="250"/>
    </location>
</feature>
<evidence type="ECO:0000313" key="9">
    <source>
        <dbReference type="EMBL" id="JAC60721.1"/>
    </source>
</evidence>
<keyword evidence="6 8" id="KW-0472">Membrane</keyword>
<evidence type="ECO:0000256" key="4">
    <source>
        <dbReference type="ARBA" id="ARBA00022692"/>
    </source>
</evidence>
<feature type="transmembrane region" description="Helical" evidence="8">
    <location>
        <begin position="110"/>
        <end position="132"/>
    </location>
</feature>
<evidence type="ECO:0000256" key="2">
    <source>
        <dbReference type="ARBA" id="ARBA00008349"/>
    </source>
</evidence>
<feature type="transmembrane region" description="Helical" evidence="8">
    <location>
        <begin position="76"/>
        <end position="98"/>
    </location>
</feature>